<evidence type="ECO:0000313" key="3">
    <source>
        <dbReference type="Proteomes" id="UP000756921"/>
    </source>
</evidence>
<proteinExistence type="predicted"/>
<dbReference type="OrthoDB" id="10360793at2759"/>
<dbReference type="EMBL" id="WJXW01000005">
    <property type="protein sequence ID" value="KAF9735840.1"/>
    <property type="molecule type" value="Genomic_DNA"/>
</dbReference>
<name>A0A9P6GIZ3_9PLEO</name>
<protein>
    <submittedName>
        <fullName evidence="2">Uncharacterized protein</fullName>
    </submittedName>
</protein>
<comment type="caution">
    <text evidence="2">The sequence shown here is derived from an EMBL/GenBank/DDBJ whole genome shotgun (WGS) entry which is preliminary data.</text>
</comment>
<evidence type="ECO:0000313" key="2">
    <source>
        <dbReference type="EMBL" id="KAF9735840.1"/>
    </source>
</evidence>
<sequence>MYSFVPMGKNNISGAPSLYASTGIVWENVSEIVAMGTSITIPSEIHQSQRAGHSTSATRERPLA</sequence>
<gene>
    <name evidence="2" type="ORF">PMIN01_05755</name>
</gene>
<reference evidence="2" key="1">
    <citation type="journal article" date="2020" name="Mol. Plant Microbe Interact.">
        <title>Genome Sequence of the Biocontrol Agent Coniothyrium minitans strain Conio (IMI 134523).</title>
        <authorList>
            <person name="Patel D."/>
            <person name="Shittu T.A."/>
            <person name="Baroncelli R."/>
            <person name="Muthumeenakshi S."/>
            <person name="Osborne T.H."/>
            <person name="Janganan T.K."/>
            <person name="Sreenivasaprasad S."/>
        </authorList>
    </citation>
    <scope>NUCLEOTIDE SEQUENCE</scope>
    <source>
        <strain evidence="2">Conio</strain>
    </source>
</reference>
<organism evidence="2 3">
    <name type="scientific">Paraphaeosphaeria minitans</name>
    <dbReference type="NCBI Taxonomy" id="565426"/>
    <lineage>
        <taxon>Eukaryota</taxon>
        <taxon>Fungi</taxon>
        <taxon>Dikarya</taxon>
        <taxon>Ascomycota</taxon>
        <taxon>Pezizomycotina</taxon>
        <taxon>Dothideomycetes</taxon>
        <taxon>Pleosporomycetidae</taxon>
        <taxon>Pleosporales</taxon>
        <taxon>Massarineae</taxon>
        <taxon>Didymosphaeriaceae</taxon>
        <taxon>Paraphaeosphaeria</taxon>
    </lineage>
</organism>
<feature type="compositionally biased region" description="Polar residues" evidence="1">
    <location>
        <begin position="43"/>
        <end position="57"/>
    </location>
</feature>
<dbReference type="AlphaFoldDB" id="A0A9P6GIZ3"/>
<accession>A0A9P6GIZ3</accession>
<dbReference type="Proteomes" id="UP000756921">
    <property type="component" value="Unassembled WGS sequence"/>
</dbReference>
<evidence type="ECO:0000256" key="1">
    <source>
        <dbReference type="SAM" id="MobiDB-lite"/>
    </source>
</evidence>
<keyword evidence="3" id="KW-1185">Reference proteome</keyword>
<feature type="region of interest" description="Disordered" evidence="1">
    <location>
        <begin position="43"/>
        <end position="64"/>
    </location>
</feature>